<dbReference type="AlphaFoldDB" id="A0AAV5GM32"/>
<feature type="region of interest" description="Disordered" evidence="1">
    <location>
        <begin position="185"/>
        <end position="206"/>
    </location>
</feature>
<reference evidence="2 3" key="1">
    <citation type="submission" date="2021-12" db="EMBL/GenBank/DDBJ databases">
        <title>High titer production of polyol ester of fatty acids by Rhodotorula paludigena BS15 towards product separation-free biomass refinery.</title>
        <authorList>
            <person name="Mano J."/>
            <person name="Ono H."/>
            <person name="Tanaka T."/>
            <person name="Naito K."/>
            <person name="Sushida H."/>
            <person name="Ike M."/>
            <person name="Tokuyasu K."/>
            <person name="Kitaoka M."/>
        </authorList>
    </citation>
    <scope>NUCLEOTIDE SEQUENCE [LARGE SCALE GENOMIC DNA]</scope>
    <source>
        <strain evidence="2 3">BS15</strain>
    </source>
</reference>
<feature type="compositionally biased region" description="Polar residues" evidence="1">
    <location>
        <begin position="18"/>
        <end position="37"/>
    </location>
</feature>
<evidence type="ECO:0000313" key="3">
    <source>
        <dbReference type="Proteomes" id="UP001342314"/>
    </source>
</evidence>
<feature type="region of interest" description="Disordered" evidence="1">
    <location>
        <begin position="1"/>
        <end position="80"/>
    </location>
</feature>
<gene>
    <name evidence="2" type="ORF">Rhopal_003328-T1</name>
</gene>
<accession>A0AAV5GM32</accession>
<sequence>MPGGRKTRSQTKAEKSRASSSPAGSKASTGRTDTQASGVAGPSTPKRKTTKIAKGPQVKPSASGIAGDSQPEEQTAPAALGFDGPVDLTFRYFRATAFVRDLDMGPLYRGQEWVYLRHPIGFGSEASEFTDADMSQPVGACPGLWLEGDSSGYQGIIYVYTRNAFAQAQQVRARWHKEHFDKLMTWPRRPSTGKSDPKGKGKVKAT</sequence>
<comment type="caution">
    <text evidence="2">The sequence shown here is derived from an EMBL/GenBank/DDBJ whole genome shotgun (WGS) entry which is preliminary data.</text>
</comment>
<protein>
    <submittedName>
        <fullName evidence="2">Uncharacterized protein</fullName>
    </submittedName>
</protein>
<organism evidence="2 3">
    <name type="scientific">Rhodotorula paludigena</name>
    <dbReference type="NCBI Taxonomy" id="86838"/>
    <lineage>
        <taxon>Eukaryota</taxon>
        <taxon>Fungi</taxon>
        <taxon>Dikarya</taxon>
        <taxon>Basidiomycota</taxon>
        <taxon>Pucciniomycotina</taxon>
        <taxon>Microbotryomycetes</taxon>
        <taxon>Sporidiobolales</taxon>
        <taxon>Sporidiobolaceae</taxon>
        <taxon>Rhodotorula</taxon>
    </lineage>
</organism>
<name>A0AAV5GM32_9BASI</name>
<keyword evidence="3" id="KW-1185">Reference proteome</keyword>
<dbReference type="EMBL" id="BQKY01000006">
    <property type="protein sequence ID" value="GJN90319.1"/>
    <property type="molecule type" value="Genomic_DNA"/>
</dbReference>
<evidence type="ECO:0000256" key="1">
    <source>
        <dbReference type="SAM" id="MobiDB-lite"/>
    </source>
</evidence>
<evidence type="ECO:0000313" key="2">
    <source>
        <dbReference type="EMBL" id="GJN90319.1"/>
    </source>
</evidence>
<dbReference type="Proteomes" id="UP001342314">
    <property type="component" value="Unassembled WGS sequence"/>
</dbReference>
<proteinExistence type="predicted"/>